<dbReference type="OrthoDB" id="10069306at2759"/>
<evidence type="ECO:0000256" key="1">
    <source>
        <dbReference type="SAM" id="MobiDB-lite"/>
    </source>
</evidence>
<dbReference type="AlphaFoldDB" id="A0A1D1UPV4"/>
<feature type="region of interest" description="Disordered" evidence="1">
    <location>
        <begin position="223"/>
        <end position="266"/>
    </location>
</feature>
<comment type="caution">
    <text evidence="2">The sequence shown here is derived from an EMBL/GenBank/DDBJ whole genome shotgun (WGS) entry which is preliminary data.</text>
</comment>
<organism evidence="2 3">
    <name type="scientific">Ramazzottius varieornatus</name>
    <name type="common">Water bear</name>
    <name type="synonym">Tardigrade</name>
    <dbReference type="NCBI Taxonomy" id="947166"/>
    <lineage>
        <taxon>Eukaryota</taxon>
        <taxon>Metazoa</taxon>
        <taxon>Ecdysozoa</taxon>
        <taxon>Tardigrada</taxon>
        <taxon>Eutardigrada</taxon>
        <taxon>Parachela</taxon>
        <taxon>Hypsibioidea</taxon>
        <taxon>Ramazzottiidae</taxon>
        <taxon>Ramazzottius</taxon>
    </lineage>
</organism>
<evidence type="ECO:0000313" key="2">
    <source>
        <dbReference type="EMBL" id="GAU89692.1"/>
    </source>
</evidence>
<name>A0A1D1UPV4_RAMVA</name>
<dbReference type="Proteomes" id="UP000186922">
    <property type="component" value="Unassembled WGS sequence"/>
</dbReference>
<gene>
    <name evidence="2" type="primary">RvY_02211</name>
    <name evidence="2" type="synonym">RvY_02211.1</name>
    <name evidence="2" type="ORF">RvY_02211-1</name>
</gene>
<proteinExistence type="predicted"/>
<dbReference type="EMBL" id="BDGG01000001">
    <property type="protein sequence ID" value="GAU89692.1"/>
    <property type="molecule type" value="Genomic_DNA"/>
</dbReference>
<sequence length="266" mass="29900">MERKKSVAKKARRKEKLLACGRTVVSLIKDLQEKWDASGEWLRLSSIELLLKWRHYIVAGLLAELEIHALLLKRIRHQFRRSKFVQRSLSIQSCARRLRTSNAVKFRGLISATDTFGNSVFALFAELSNRELLMRQMGAYAELTGEASTQAMAQEHYFFFGTDLSMLATSSRIWALSRVIAKDVQEASSRIREALLEAGLRTGGENGLSSGNSVDVLEVERLIEEPPSSENSSADIMPIVEKSQNRDTSRRTTQHVTSDALGRFAA</sequence>
<reference evidence="2 3" key="1">
    <citation type="journal article" date="2016" name="Nat. Commun.">
        <title>Extremotolerant tardigrade genome and improved radiotolerance of human cultured cells by tardigrade-unique protein.</title>
        <authorList>
            <person name="Hashimoto T."/>
            <person name="Horikawa D.D."/>
            <person name="Saito Y."/>
            <person name="Kuwahara H."/>
            <person name="Kozuka-Hata H."/>
            <person name="Shin-I T."/>
            <person name="Minakuchi Y."/>
            <person name="Ohishi K."/>
            <person name="Motoyama A."/>
            <person name="Aizu T."/>
            <person name="Enomoto A."/>
            <person name="Kondo K."/>
            <person name="Tanaka S."/>
            <person name="Hara Y."/>
            <person name="Koshikawa S."/>
            <person name="Sagara H."/>
            <person name="Miura T."/>
            <person name="Yokobori S."/>
            <person name="Miyagawa K."/>
            <person name="Suzuki Y."/>
            <person name="Kubo T."/>
            <person name="Oyama M."/>
            <person name="Kohara Y."/>
            <person name="Fujiyama A."/>
            <person name="Arakawa K."/>
            <person name="Katayama T."/>
            <person name="Toyoda A."/>
            <person name="Kunieda T."/>
        </authorList>
    </citation>
    <scope>NUCLEOTIDE SEQUENCE [LARGE SCALE GENOMIC DNA]</scope>
    <source>
        <strain evidence="2 3">YOKOZUNA-1</strain>
    </source>
</reference>
<evidence type="ECO:0000313" key="3">
    <source>
        <dbReference type="Proteomes" id="UP000186922"/>
    </source>
</evidence>
<keyword evidence="3" id="KW-1185">Reference proteome</keyword>
<accession>A0A1D1UPV4</accession>
<protein>
    <submittedName>
        <fullName evidence="2">Uncharacterized protein</fullName>
    </submittedName>
</protein>